<dbReference type="Proteomes" id="UP001163603">
    <property type="component" value="Chromosome 8"/>
</dbReference>
<sequence length="96" mass="10589">MKTLGSKRDLTQENIVITKDGSSQIRFAILALTSLLLILPEATSFCDKKELVVGGNETSWTIPPSNNTFKEWAKKIDEFVVGDTLSSLVLIKALSY</sequence>
<accession>A0ACC0Y922</accession>
<organism evidence="1 2">
    <name type="scientific">Pistacia integerrima</name>
    <dbReference type="NCBI Taxonomy" id="434235"/>
    <lineage>
        <taxon>Eukaryota</taxon>
        <taxon>Viridiplantae</taxon>
        <taxon>Streptophyta</taxon>
        <taxon>Embryophyta</taxon>
        <taxon>Tracheophyta</taxon>
        <taxon>Spermatophyta</taxon>
        <taxon>Magnoliopsida</taxon>
        <taxon>eudicotyledons</taxon>
        <taxon>Gunneridae</taxon>
        <taxon>Pentapetalae</taxon>
        <taxon>rosids</taxon>
        <taxon>malvids</taxon>
        <taxon>Sapindales</taxon>
        <taxon>Anacardiaceae</taxon>
        <taxon>Pistacia</taxon>
    </lineage>
</organism>
<protein>
    <submittedName>
        <fullName evidence="1">Uncharacterized protein</fullName>
    </submittedName>
</protein>
<dbReference type="EMBL" id="CM047743">
    <property type="protein sequence ID" value="KAJ0030897.1"/>
    <property type="molecule type" value="Genomic_DNA"/>
</dbReference>
<keyword evidence="2" id="KW-1185">Reference proteome</keyword>
<gene>
    <name evidence="1" type="ORF">Pint_14386</name>
</gene>
<comment type="caution">
    <text evidence="1">The sequence shown here is derived from an EMBL/GenBank/DDBJ whole genome shotgun (WGS) entry which is preliminary data.</text>
</comment>
<name>A0ACC0Y922_9ROSI</name>
<evidence type="ECO:0000313" key="2">
    <source>
        <dbReference type="Proteomes" id="UP001163603"/>
    </source>
</evidence>
<reference evidence="2" key="1">
    <citation type="journal article" date="2023" name="G3 (Bethesda)">
        <title>Genome assembly and association tests identify interacting loci associated with vigor, precocity, and sex in interspecific pistachio rootstocks.</title>
        <authorList>
            <person name="Palmer W."/>
            <person name="Jacygrad E."/>
            <person name="Sagayaradj S."/>
            <person name="Cavanaugh K."/>
            <person name="Han R."/>
            <person name="Bertier L."/>
            <person name="Beede B."/>
            <person name="Kafkas S."/>
            <person name="Golino D."/>
            <person name="Preece J."/>
            <person name="Michelmore R."/>
        </authorList>
    </citation>
    <scope>NUCLEOTIDE SEQUENCE [LARGE SCALE GENOMIC DNA]</scope>
</reference>
<proteinExistence type="predicted"/>
<evidence type="ECO:0000313" key="1">
    <source>
        <dbReference type="EMBL" id="KAJ0030897.1"/>
    </source>
</evidence>